<name>A0A542YPV0_9MICO</name>
<proteinExistence type="predicted"/>
<dbReference type="EMBL" id="VFOP01000001">
    <property type="protein sequence ID" value="TQL50116.1"/>
    <property type="molecule type" value="Genomic_DNA"/>
</dbReference>
<dbReference type="Proteomes" id="UP000319516">
    <property type="component" value="Unassembled WGS sequence"/>
</dbReference>
<keyword evidence="2" id="KW-1185">Reference proteome</keyword>
<dbReference type="AlphaFoldDB" id="A0A542YPV0"/>
<sequence>MFTGLSAFPLTPLVDDRLDEASFAALVLRGLGLDR</sequence>
<gene>
    <name evidence="1" type="ORF">FB467_1219</name>
</gene>
<protein>
    <submittedName>
        <fullName evidence="1">Uncharacterized protein</fullName>
    </submittedName>
</protein>
<organism evidence="1 2">
    <name type="scientific">Ornithinicoccus hortensis</name>
    <dbReference type="NCBI Taxonomy" id="82346"/>
    <lineage>
        <taxon>Bacteria</taxon>
        <taxon>Bacillati</taxon>
        <taxon>Actinomycetota</taxon>
        <taxon>Actinomycetes</taxon>
        <taxon>Micrococcales</taxon>
        <taxon>Intrasporangiaceae</taxon>
        <taxon>Ornithinicoccus</taxon>
    </lineage>
</organism>
<reference evidence="1 2" key="1">
    <citation type="submission" date="2019-06" db="EMBL/GenBank/DDBJ databases">
        <title>Sequencing the genomes of 1000 actinobacteria strains.</title>
        <authorList>
            <person name="Klenk H.-P."/>
        </authorList>
    </citation>
    <scope>NUCLEOTIDE SEQUENCE [LARGE SCALE GENOMIC DNA]</scope>
    <source>
        <strain evidence="1 2">DSM 12335</strain>
    </source>
</reference>
<evidence type="ECO:0000313" key="1">
    <source>
        <dbReference type="EMBL" id="TQL50116.1"/>
    </source>
</evidence>
<evidence type="ECO:0000313" key="2">
    <source>
        <dbReference type="Proteomes" id="UP000319516"/>
    </source>
</evidence>
<comment type="caution">
    <text evidence="1">The sequence shown here is derived from an EMBL/GenBank/DDBJ whole genome shotgun (WGS) entry which is preliminary data.</text>
</comment>
<accession>A0A542YPV0</accession>